<dbReference type="CDD" id="cd10814">
    <property type="entry name" value="GH38N_AMII_SpGH38_like"/>
    <property type="match status" value="1"/>
</dbReference>
<evidence type="ECO:0000259" key="5">
    <source>
        <dbReference type="SMART" id="SM00872"/>
    </source>
</evidence>
<evidence type="ECO:0000256" key="2">
    <source>
        <dbReference type="ARBA" id="ARBA00022723"/>
    </source>
</evidence>
<dbReference type="InterPro" id="IPR015341">
    <property type="entry name" value="Glyco_hydro_38_cen"/>
</dbReference>
<dbReference type="Pfam" id="PF09261">
    <property type="entry name" value="Alpha-mann_mid"/>
    <property type="match status" value="1"/>
</dbReference>
<evidence type="ECO:0000313" key="6">
    <source>
        <dbReference type="EMBL" id="TYS83042.1"/>
    </source>
</evidence>
<protein>
    <submittedName>
        <fullName evidence="6">Alpha-mannosidase</fullName>
    </submittedName>
</protein>
<dbReference type="Gene3D" id="2.70.98.30">
    <property type="entry name" value="Golgi alpha-mannosidase II, domain 4"/>
    <property type="match status" value="1"/>
</dbReference>
<dbReference type="InterPro" id="IPR011682">
    <property type="entry name" value="Glyco_hydro_38_C"/>
</dbReference>
<evidence type="ECO:0000256" key="4">
    <source>
        <dbReference type="ARBA" id="ARBA00023295"/>
    </source>
</evidence>
<dbReference type="Proteomes" id="UP000324269">
    <property type="component" value="Unassembled WGS sequence"/>
</dbReference>
<dbReference type="InterPro" id="IPR028995">
    <property type="entry name" value="Glyco_hydro_57/38_cen_sf"/>
</dbReference>
<dbReference type="OrthoDB" id="9764050at2"/>
<dbReference type="EMBL" id="VTEZ01000006">
    <property type="protein sequence ID" value="TYS83042.1"/>
    <property type="molecule type" value="Genomic_DNA"/>
</dbReference>
<dbReference type="SUPFAM" id="SSF88688">
    <property type="entry name" value="Families 57/38 glycoside transferase middle domain"/>
    <property type="match status" value="1"/>
</dbReference>
<dbReference type="Pfam" id="PF07748">
    <property type="entry name" value="Glyco_hydro_38C"/>
    <property type="match status" value="1"/>
</dbReference>
<dbReference type="GO" id="GO:0009313">
    <property type="term" value="P:oligosaccharide catabolic process"/>
    <property type="evidence" value="ECO:0007669"/>
    <property type="project" value="TreeGrafter"/>
</dbReference>
<gene>
    <name evidence="6" type="ORF">FZC85_18240</name>
</gene>
<dbReference type="InterPro" id="IPR011013">
    <property type="entry name" value="Gal_mutarotase_sf_dom"/>
</dbReference>
<accession>A0A5D4U724</accession>
<dbReference type="Pfam" id="PF18438">
    <property type="entry name" value="Glyco_hydro_38"/>
    <property type="match status" value="1"/>
</dbReference>
<comment type="similarity">
    <text evidence="1">Belongs to the glycosyl hydrolase 38 family.</text>
</comment>
<name>A0A5D4U724_9BACI</name>
<dbReference type="RefSeq" id="WP_148970454.1">
    <property type="nucleotide sequence ID" value="NZ_JBNIKW010000006.1"/>
</dbReference>
<evidence type="ECO:0000313" key="7">
    <source>
        <dbReference type="Proteomes" id="UP000324269"/>
    </source>
</evidence>
<dbReference type="InterPro" id="IPR041147">
    <property type="entry name" value="GH38_C"/>
</dbReference>
<dbReference type="GO" id="GO:0004559">
    <property type="term" value="F:alpha-mannosidase activity"/>
    <property type="evidence" value="ECO:0007669"/>
    <property type="project" value="InterPro"/>
</dbReference>
<dbReference type="GO" id="GO:0030246">
    <property type="term" value="F:carbohydrate binding"/>
    <property type="evidence" value="ECO:0007669"/>
    <property type="project" value="InterPro"/>
</dbReference>
<evidence type="ECO:0000256" key="3">
    <source>
        <dbReference type="ARBA" id="ARBA00022801"/>
    </source>
</evidence>
<proteinExistence type="inferred from homology"/>
<keyword evidence="3" id="KW-0378">Hydrolase</keyword>
<sequence length="898" mass="102529">MMENKTAHIISHSHWDREWYMSLEEHRYYLVKLFDDLLEQLAQDPGFHSFHLDGQTIMVDDYLQVRPDKEEEVKRYIREGRLIIGPWYILQDAFLTSSEANVRNLLYGMKDTKKLGQEATLGYFPDTFGIYGQAPQLLQQAHIDVAAFGRGVTPTGFNNQVHHGDEFSSPYSEMKWEAPDGSNVLGILFANWYSNGNEIPTGKAEAEAFWEKKLADAEKFASTSQLLFMNGCDHQPLQKDIVKAIGTANELIPNVTFKHSSFKEYIDEVKKELPDELQTIRGELRNQKTDGWSTLVNTASARIYLKQANDRCQTLLERILEPMGLLVEDKRLHCDFAEFYWKMLMENHPHDSICGCSVDGVHREMETRFEKVEKGALRYVTEQAREIASDLSTTHHNPEAIPLILFYTDGKPSTQVIREKVMVQKIYFDELDFRQIPGKLKSTPLPSFVLERGDGTTLPVHVKEKGISFGYDLPGDGFRKPYYAKEIEITFAIESPIHIGYETCYLVPGENTPYEENLIWHQSEQKLENEHICVTVHENGSYSILDKQTGYHYESLGMYEDMGDIGNEYMFKASSDGIVFTTKQQTSTVDLVENNPFRASIEIESKISVPKQADEQLELERQDLVWHPERKAARHEEEVLLTFKTLLILEKGSKGLKVEVTIDNQAKDHRLRALFPVGNGNLYHFADSVFEVVKRPNQPESQWINPTFDHHMQRFVSLDDHEKGLTIAGKGLHEYEIVDGKSIAVTLLRSVGELGDWGVFETPEAQCLGLNKAAFMLIPHRGNVIDSRAFNEAYHYPLNPTVVQVEQGEGRKEKTSNLLKWSGDALALTACKPAEEGIGIIVRWFNPTDEPQELSVEGDEVYLSTILEEKKECLGHGNVERTIRPKEIITVLIQTDEE</sequence>
<dbReference type="Gene3D" id="2.60.40.2220">
    <property type="match status" value="1"/>
</dbReference>
<dbReference type="Gene3D" id="1.20.1270.50">
    <property type="entry name" value="Glycoside hydrolase family 38, central domain"/>
    <property type="match status" value="1"/>
</dbReference>
<dbReference type="Pfam" id="PF17677">
    <property type="entry name" value="Glyco_hydro38C2"/>
    <property type="match status" value="1"/>
</dbReference>
<reference evidence="6 7" key="1">
    <citation type="submission" date="2019-08" db="EMBL/GenBank/DDBJ databases">
        <title>Bacillus genomes from the desert of Cuatro Cienegas, Coahuila.</title>
        <authorList>
            <person name="Olmedo-Alvarez G."/>
        </authorList>
    </citation>
    <scope>NUCLEOTIDE SEQUENCE [LARGE SCALE GENOMIC DNA]</scope>
    <source>
        <strain evidence="6 7">CH87b_3T</strain>
    </source>
</reference>
<dbReference type="GO" id="GO:0046872">
    <property type="term" value="F:metal ion binding"/>
    <property type="evidence" value="ECO:0007669"/>
    <property type="project" value="UniProtKB-KW"/>
</dbReference>
<dbReference type="Gene3D" id="3.20.110.10">
    <property type="entry name" value="Glycoside hydrolase 38, N terminal domain"/>
    <property type="match status" value="1"/>
</dbReference>
<dbReference type="InterPro" id="IPR000602">
    <property type="entry name" value="Glyco_hydro_38_N"/>
</dbReference>
<dbReference type="AlphaFoldDB" id="A0A5D4U724"/>
<evidence type="ECO:0000256" key="1">
    <source>
        <dbReference type="ARBA" id="ARBA00009792"/>
    </source>
</evidence>
<dbReference type="GO" id="GO:0006013">
    <property type="term" value="P:mannose metabolic process"/>
    <property type="evidence" value="ECO:0007669"/>
    <property type="project" value="InterPro"/>
</dbReference>
<dbReference type="PANTHER" id="PTHR46017">
    <property type="entry name" value="ALPHA-MANNOSIDASE 2C1"/>
    <property type="match status" value="1"/>
</dbReference>
<dbReference type="SUPFAM" id="SSF74650">
    <property type="entry name" value="Galactose mutarotase-like"/>
    <property type="match status" value="1"/>
</dbReference>
<dbReference type="PANTHER" id="PTHR46017:SF2">
    <property type="entry name" value="MANNOSYLGLYCERATE HYDROLASE"/>
    <property type="match status" value="1"/>
</dbReference>
<dbReference type="SUPFAM" id="SSF88713">
    <property type="entry name" value="Glycoside hydrolase/deacetylase"/>
    <property type="match status" value="1"/>
</dbReference>
<keyword evidence="4" id="KW-0326">Glycosidase</keyword>
<dbReference type="Pfam" id="PF01074">
    <property type="entry name" value="Glyco_hydro_38N"/>
    <property type="match status" value="1"/>
</dbReference>
<dbReference type="InterPro" id="IPR011330">
    <property type="entry name" value="Glyco_hydro/deAcase_b/a-brl"/>
</dbReference>
<dbReference type="InterPro" id="IPR027291">
    <property type="entry name" value="Glyco_hydro_38_N_sf"/>
</dbReference>
<keyword evidence="2" id="KW-0479">Metal-binding</keyword>
<feature type="domain" description="Glycoside hydrolase family 38 central" evidence="5">
    <location>
        <begin position="298"/>
        <end position="369"/>
    </location>
</feature>
<dbReference type="Gene3D" id="2.60.40.2210">
    <property type="match status" value="1"/>
</dbReference>
<dbReference type="SMART" id="SM00872">
    <property type="entry name" value="Alpha-mann_mid"/>
    <property type="match status" value="1"/>
</dbReference>
<dbReference type="InterPro" id="IPR041509">
    <property type="entry name" value="GH38_beta-1"/>
</dbReference>
<comment type="caution">
    <text evidence="6">The sequence shown here is derived from an EMBL/GenBank/DDBJ whole genome shotgun (WGS) entry which is preliminary data.</text>
</comment>
<organism evidence="6 7">
    <name type="scientific">Rossellomorea aquimaris</name>
    <dbReference type="NCBI Taxonomy" id="189382"/>
    <lineage>
        <taxon>Bacteria</taxon>
        <taxon>Bacillati</taxon>
        <taxon>Bacillota</taxon>
        <taxon>Bacilli</taxon>
        <taxon>Bacillales</taxon>
        <taxon>Bacillaceae</taxon>
        <taxon>Rossellomorea</taxon>
    </lineage>
</organism>
<dbReference type="InterPro" id="IPR037094">
    <property type="entry name" value="Glyco_hydro_38_cen_sf"/>
</dbReference>